<keyword evidence="6" id="KW-1185">Reference proteome</keyword>
<dbReference type="GO" id="GO:0003824">
    <property type="term" value="F:catalytic activity"/>
    <property type="evidence" value="ECO:0007669"/>
    <property type="project" value="InterPro"/>
</dbReference>
<feature type="domain" description="HIT" evidence="4">
    <location>
        <begin position="7"/>
        <end position="113"/>
    </location>
</feature>
<organism evidence="5 6">
    <name type="scientific">Propioniciclava flava</name>
    <dbReference type="NCBI Taxonomy" id="2072026"/>
    <lineage>
        <taxon>Bacteria</taxon>
        <taxon>Bacillati</taxon>
        <taxon>Actinomycetota</taxon>
        <taxon>Actinomycetes</taxon>
        <taxon>Propionibacteriales</taxon>
        <taxon>Propionibacteriaceae</taxon>
        <taxon>Propioniciclava</taxon>
    </lineage>
</organism>
<reference evidence="5 6" key="1">
    <citation type="submission" date="2018-01" db="EMBL/GenBank/DDBJ databases">
        <title>Lactibacter flavus gen. nov., sp. nov., a novel bacterium of the family Propionibacteriaceae isolated from raw milk and dairy products.</title>
        <authorList>
            <person name="Wenning M."/>
            <person name="Breitenwieser F."/>
            <person name="Huptas C."/>
            <person name="von Neubeck M."/>
            <person name="Busse H.-J."/>
            <person name="Scherer S."/>
        </authorList>
    </citation>
    <scope>NUCLEOTIDE SEQUENCE [LARGE SCALE GENOMIC DNA]</scope>
    <source>
        <strain evidence="5 6">VG341</strain>
    </source>
</reference>
<evidence type="ECO:0000313" key="6">
    <source>
        <dbReference type="Proteomes" id="UP000290624"/>
    </source>
</evidence>
<dbReference type="Gene3D" id="3.30.428.10">
    <property type="entry name" value="HIT-like"/>
    <property type="match status" value="1"/>
</dbReference>
<evidence type="ECO:0000259" key="4">
    <source>
        <dbReference type="PROSITE" id="PS51084"/>
    </source>
</evidence>
<feature type="active site" description="Tele-AMP-histidine intermediate" evidence="1">
    <location>
        <position position="100"/>
    </location>
</feature>
<dbReference type="SUPFAM" id="SSF54197">
    <property type="entry name" value="HIT-like"/>
    <property type="match status" value="1"/>
</dbReference>
<accession>A0A4Q2EKP5</accession>
<dbReference type="InterPro" id="IPR036265">
    <property type="entry name" value="HIT-like_sf"/>
</dbReference>
<dbReference type="Proteomes" id="UP000290624">
    <property type="component" value="Unassembled WGS sequence"/>
</dbReference>
<dbReference type="InterPro" id="IPR001310">
    <property type="entry name" value="Histidine_triad_HIT"/>
</dbReference>
<dbReference type="PANTHER" id="PTHR46648">
    <property type="entry name" value="HIT FAMILY PROTEIN 1"/>
    <property type="match status" value="1"/>
</dbReference>
<name>A0A4Q2EKP5_9ACTN</name>
<dbReference type="InterPro" id="IPR019808">
    <property type="entry name" value="Histidine_triad_CS"/>
</dbReference>
<dbReference type="Pfam" id="PF01230">
    <property type="entry name" value="HIT"/>
    <property type="match status" value="1"/>
</dbReference>
<protein>
    <submittedName>
        <fullName evidence="5">HIT family protein</fullName>
    </submittedName>
</protein>
<sequence length="134" mass="13991">MIDPTCIFCRIVAGEIPSRQVYADDAAIAFLDMEPLKTGHTLVVPRTHVTDLLAAPDVLAAIAPAIAATGDLLTHKLGATGMNVLSNVGADAGQSVFHLHVHLIPRYGDDPGMGALLKRTGDADLDAVAARLTD</sequence>
<proteinExistence type="predicted"/>
<dbReference type="InterPro" id="IPR011146">
    <property type="entry name" value="HIT-like"/>
</dbReference>
<dbReference type="EMBL" id="PPCV01000001">
    <property type="protein sequence ID" value="RXW33332.1"/>
    <property type="molecule type" value="Genomic_DNA"/>
</dbReference>
<dbReference type="PRINTS" id="PR00332">
    <property type="entry name" value="HISTRIAD"/>
</dbReference>
<dbReference type="OrthoDB" id="9784774at2"/>
<dbReference type="AlphaFoldDB" id="A0A4Q2EKP5"/>
<evidence type="ECO:0000313" key="5">
    <source>
        <dbReference type="EMBL" id="RXW33332.1"/>
    </source>
</evidence>
<evidence type="ECO:0000256" key="2">
    <source>
        <dbReference type="PIRSR" id="PIRSR601310-3"/>
    </source>
</evidence>
<dbReference type="PROSITE" id="PS00892">
    <property type="entry name" value="HIT_1"/>
    <property type="match status" value="1"/>
</dbReference>
<dbReference type="GO" id="GO:0009117">
    <property type="term" value="P:nucleotide metabolic process"/>
    <property type="evidence" value="ECO:0007669"/>
    <property type="project" value="TreeGrafter"/>
</dbReference>
<evidence type="ECO:0000256" key="3">
    <source>
        <dbReference type="PROSITE-ProRule" id="PRU00464"/>
    </source>
</evidence>
<dbReference type="PROSITE" id="PS51084">
    <property type="entry name" value="HIT_2"/>
    <property type="match status" value="1"/>
</dbReference>
<feature type="short sequence motif" description="Histidine triad motif" evidence="2 3">
    <location>
        <begin position="98"/>
        <end position="102"/>
    </location>
</feature>
<evidence type="ECO:0000256" key="1">
    <source>
        <dbReference type="PIRSR" id="PIRSR601310-1"/>
    </source>
</evidence>
<gene>
    <name evidence="5" type="ORF">C1706_00750</name>
</gene>
<comment type="caution">
    <text evidence="5">The sequence shown here is derived from an EMBL/GenBank/DDBJ whole genome shotgun (WGS) entry which is preliminary data.</text>
</comment>
<dbReference type="RefSeq" id="WP_129457296.1">
    <property type="nucleotide sequence ID" value="NZ_PPCV01000001.1"/>
</dbReference>
<dbReference type="PANTHER" id="PTHR46648:SF1">
    <property type="entry name" value="ADENOSINE 5'-MONOPHOSPHORAMIDASE HNT1"/>
    <property type="match status" value="1"/>
</dbReference>